<dbReference type="PANTHER" id="PTHR34721:SF3">
    <property type="entry name" value="ACTIVIN_RECP DOMAIN-CONTAINING PROTEIN-RELATED"/>
    <property type="match status" value="1"/>
</dbReference>
<comment type="caution">
    <text evidence="3">The sequence shown here is derived from an EMBL/GenBank/DDBJ whole genome shotgun (WGS) entry which is preliminary data.</text>
</comment>
<dbReference type="AlphaFoldDB" id="A0AAN5CXB3"/>
<keyword evidence="4" id="KW-1185">Reference proteome</keyword>
<proteinExistence type="predicted"/>
<dbReference type="Proteomes" id="UP001328107">
    <property type="component" value="Unassembled WGS sequence"/>
</dbReference>
<evidence type="ECO:0008006" key="5">
    <source>
        <dbReference type="Google" id="ProtNLM"/>
    </source>
</evidence>
<dbReference type="EMBL" id="BTRK01000005">
    <property type="protein sequence ID" value="GMR52000.1"/>
    <property type="molecule type" value="Genomic_DNA"/>
</dbReference>
<feature type="non-terminal residue" evidence="3">
    <location>
        <position position="1"/>
    </location>
</feature>
<feature type="signal peptide" evidence="2">
    <location>
        <begin position="1"/>
        <end position="18"/>
    </location>
</feature>
<feature type="compositionally biased region" description="Polar residues" evidence="1">
    <location>
        <begin position="137"/>
        <end position="151"/>
    </location>
</feature>
<feature type="compositionally biased region" description="Low complexity" evidence="1">
    <location>
        <begin position="111"/>
        <end position="128"/>
    </location>
</feature>
<evidence type="ECO:0000313" key="3">
    <source>
        <dbReference type="EMBL" id="GMR52000.1"/>
    </source>
</evidence>
<dbReference type="SUPFAM" id="SSF57302">
    <property type="entry name" value="Snake toxin-like"/>
    <property type="match status" value="1"/>
</dbReference>
<protein>
    <recommendedName>
        <fullName evidence="5">UPAR/Ly6 domain-containing protein</fullName>
    </recommendedName>
</protein>
<gene>
    <name evidence="3" type="ORF">PMAYCL1PPCAC_22195</name>
</gene>
<keyword evidence="2" id="KW-0732">Signal</keyword>
<feature type="region of interest" description="Disordered" evidence="1">
    <location>
        <begin position="109"/>
        <end position="151"/>
    </location>
</feature>
<sequence length="172" mass="17898">FTMRVALIICCAIPAILSLTCYSGVGNETESDSFNELPCDRLFGSQFCFIEEFTADGERSVSKSCGKTGGDFACTRSGCIIQGGVLNLTSCCCEGDMCNDSVAAIEKAEKSTTPVTEPTPATTAATTPVPSPEPTTQRLTTPTNECSTTSGKATDSSILLVFTIASVSTICA</sequence>
<dbReference type="PANTHER" id="PTHR34721">
    <property type="entry name" value="PROTEIN CBG09734"/>
    <property type="match status" value="1"/>
</dbReference>
<dbReference type="InterPro" id="IPR045860">
    <property type="entry name" value="Snake_toxin-like_sf"/>
</dbReference>
<evidence type="ECO:0000313" key="4">
    <source>
        <dbReference type="Proteomes" id="UP001328107"/>
    </source>
</evidence>
<reference evidence="4" key="1">
    <citation type="submission" date="2022-10" db="EMBL/GenBank/DDBJ databases">
        <title>Genome assembly of Pristionchus species.</title>
        <authorList>
            <person name="Yoshida K."/>
            <person name="Sommer R.J."/>
        </authorList>
    </citation>
    <scope>NUCLEOTIDE SEQUENCE [LARGE SCALE GENOMIC DNA]</scope>
    <source>
        <strain evidence="4">RS5460</strain>
    </source>
</reference>
<feature type="chain" id="PRO_5042990880" description="UPAR/Ly6 domain-containing protein" evidence="2">
    <location>
        <begin position="19"/>
        <end position="172"/>
    </location>
</feature>
<name>A0AAN5CXB3_9BILA</name>
<evidence type="ECO:0000256" key="1">
    <source>
        <dbReference type="SAM" id="MobiDB-lite"/>
    </source>
</evidence>
<evidence type="ECO:0000256" key="2">
    <source>
        <dbReference type="SAM" id="SignalP"/>
    </source>
</evidence>
<organism evidence="3 4">
    <name type="scientific">Pristionchus mayeri</name>
    <dbReference type="NCBI Taxonomy" id="1317129"/>
    <lineage>
        <taxon>Eukaryota</taxon>
        <taxon>Metazoa</taxon>
        <taxon>Ecdysozoa</taxon>
        <taxon>Nematoda</taxon>
        <taxon>Chromadorea</taxon>
        <taxon>Rhabditida</taxon>
        <taxon>Rhabditina</taxon>
        <taxon>Diplogasteromorpha</taxon>
        <taxon>Diplogasteroidea</taxon>
        <taxon>Neodiplogasteridae</taxon>
        <taxon>Pristionchus</taxon>
    </lineage>
</organism>
<accession>A0AAN5CXB3</accession>